<evidence type="ECO:0000313" key="2">
    <source>
        <dbReference type="Proteomes" id="UP001497535"/>
    </source>
</evidence>
<protein>
    <submittedName>
        <fullName evidence="1">Uncharacterized protein</fullName>
    </submittedName>
</protein>
<sequence length="255" mass="27909">MNDFLLIIFLVSVSLEKGLGDDVKWPTPTQTIPLTDTKKVTKHLDCNYKKYVPTGGGWGSGEFMKPVIEIADGVKISRCIVEGADGFHCLGTCTIEDCWNDHVLDDSISLFGTSPNSVYKINGGGARLGKGKTIQFDGAGKLYVNNFYIDGAGQGIRPCGNCKQQYRNREVHVDGLTIRNLEAGQYVVGVNKNYGERATLKNIHIYGSTANQVFPCKVFEGNNQGKNPKVLQSENDNGGDGTYCIYKKSDIHINS</sequence>
<reference evidence="1" key="1">
    <citation type="submission" date="2023-11" db="EMBL/GenBank/DDBJ databases">
        <authorList>
            <person name="Poullet M."/>
        </authorList>
    </citation>
    <scope>NUCLEOTIDE SEQUENCE</scope>
    <source>
        <strain evidence="1">E1834</strain>
    </source>
</reference>
<keyword evidence="2" id="KW-1185">Reference proteome</keyword>
<organism evidence="1 2">
    <name type="scientific">Meloidogyne enterolobii</name>
    <name type="common">Root-knot nematode worm</name>
    <name type="synonym">Meloidogyne mayaguensis</name>
    <dbReference type="NCBI Taxonomy" id="390850"/>
    <lineage>
        <taxon>Eukaryota</taxon>
        <taxon>Metazoa</taxon>
        <taxon>Ecdysozoa</taxon>
        <taxon>Nematoda</taxon>
        <taxon>Chromadorea</taxon>
        <taxon>Rhabditida</taxon>
        <taxon>Tylenchina</taxon>
        <taxon>Tylenchomorpha</taxon>
        <taxon>Tylenchoidea</taxon>
        <taxon>Meloidogynidae</taxon>
        <taxon>Meloidogyninae</taxon>
        <taxon>Meloidogyne</taxon>
    </lineage>
</organism>
<gene>
    <name evidence="1" type="ORF">MENTE1834_LOCUS13570</name>
</gene>
<comment type="caution">
    <text evidence="1">The sequence shown here is derived from an EMBL/GenBank/DDBJ whole genome shotgun (WGS) entry which is preliminary data.</text>
</comment>
<dbReference type="Proteomes" id="UP001497535">
    <property type="component" value="Unassembled WGS sequence"/>
</dbReference>
<evidence type="ECO:0000313" key="1">
    <source>
        <dbReference type="EMBL" id="CAK5051321.1"/>
    </source>
</evidence>
<name>A0ACB0YKP1_MELEN</name>
<accession>A0ACB0YKP1</accession>
<proteinExistence type="predicted"/>
<dbReference type="EMBL" id="CAVMJV010000014">
    <property type="protein sequence ID" value="CAK5051321.1"/>
    <property type="molecule type" value="Genomic_DNA"/>
</dbReference>